<keyword evidence="4" id="KW-0456">Lyase</keyword>
<dbReference type="PANTHER" id="PTHR21000">
    <property type="entry name" value="DIHYDROXY-ACID DEHYDRATASE DAD"/>
    <property type="match status" value="1"/>
</dbReference>
<evidence type="ECO:0000313" key="9">
    <source>
        <dbReference type="EMBL" id="EGG43138.1"/>
    </source>
</evidence>
<feature type="compositionally biased region" description="Polar residues" evidence="6">
    <location>
        <begin position="11"/>
        <end position="22"/>
    </location>
</feature>
<dbReference type="AlphaFoldDB" id="F3NTH8"/>
<dbReference type="eggNOG" id="COG0129">
    <property type="taxonomic scope" value="Bacteria"/>
</dbReference>
<feature type="region of interest" description="Disordered" evidence="6">
    <location>
        <begin position="522"/>
        <end position="541"/>
    </location>
</feature>
<feature type="region of interest" description="Disordered" evidence="6">
    <location>
        <begin position="1"/>
        <end position="22"/>
    </location>
</feature>
<dbReference type="GO" id="GO:0009082">
    <property type="term" value="P:branched-chain amino acid biosynthetic process"/>
    <property type="evidence" value="ECO:0007669"/>
    <property type="project" value="UniProtKB-KW"/>
</dbReference>
<dbReference type="InterPro" id="IPR056740">
    <property type="entry name" value="ILV_EDD_C"/>
</dbReference>
<evidence type="ECO:0000256" key="2">
    <source>
        <dbReference type="ARBA" id="ARBA00022714"/>
    </source>
</evidence>
<evidence type="ECO:0000256" key="4">
    <source>
        <dbReference type="ARBA" id="ARBA00023239"/>
    </source>
</evidence>
<proteinExistence type="inferred from homology"/>
<comment type="similarity">
    <text evidence="1">Belongs to the IlvD/Edd family.</text>
</comment>
<comment type="caution">
    <text evidence="9">The sequence shown here is derived from an EMBL/GenBank/DDBJ whole genome shotgun (WGS) entry which is preliminary data.</text>
</comment>
<feature type="domain" description="Dihydroxy-acid/6-phosphogluconate dehydratase N-terminal" evidence="7">
    <location>
        <begin position="46"/>
        <end position="361"/>
    </location>
</feature>
<dbReference type="Pfam" id="PF24877">
    <property type="entry name" value="ILV_EDD_C"/>
    <property type="match status" value="1"/>
</dbReference>
<keyword evidence="3" id="KW-0411">Iron-sulfur</keyword>
<keyword evidence="10" id="KW-1185">Reference proteome</keyword>
<evidence type="ECO:0000256" key="1">
    <source>
        <dbReference type="ARBA" id="ARBA00006486"/>
    </source>
</evidence>
<dbReference type="GO" id="GO:0004160">
    <property type="term" value="F:dihydroxy-acid dehydratase activity"/>
    <property type="evidence" value="ECO:0007669"/>
    <property type="project" value="TreeGrafter"/>
</dbReference>
<dbReference type="Proteomes" id="UP000003022">
    <property type="component" value="Unassembled WGS sequence"/>
</dbReference>
<name>F3NTH8_9ACTN</name>
<evidence type="ECO:0000313" key="10">
    <source>
        <dbReference type="Proteomes" id="UP000003022"/>
    </source>
</evidence>
<dbReference type="GO" id="GO:0051537">
    <property type="term" value="F:2 iron, 2 sulfur cluster binding"/>
    <property type="evidence" value="ECO:0007669"/>
    <property type="project" value="UniProtKB-KW"/>
</dbReference>
<evidence type="ECO:0000256" key="5">
    <source>
        <dbReference type="ARBA" id="ARBA00023304"/>
    </source>
</evidence>
<evidence type="ECO:0000256" key="3">
    <source>
        <dbReference type="ARBA" id="ARBA00023014"/>
    </source>
</evidence>
<dbReference type="Pfam" id="PF00920">
    <property type="entry name" value="ILVD_EDD_N"/>
    <property type="match status" value="1"/>
</dbReference>
<dbReference type="PROSITE" id="PS00886">
    <property type="entry name" value="ILVD_EDD_1"/>
    <property type="match status" value="1"/>
</dbReference>
<gene>
    <name evidence="9" type="ORF">SGM_6278</name>
</gene>
<dbReference type="InterPro" id="IPR000581">
    <property type="entry name" value="ILV_EDD_N"/>
</dbReference>
<feature type="domain" description="Dihydroxy-acid/6-phosphogluconate dehydratase C-terminal" evidence="8">
    <location>
        <begin position="372"/>
        <end position="559"/>
    </location>
</feature>
<dbReference type="Gene3D" id="3.50.30.80">
    <property type="entry name" value="IlvD/EDD C-terminal domain-like"/>
    <property type="match status" value="1"/>
</dbReference>
<keyword evidence="2" id="KW-0001">2Fe-2S</keyword>
<dbReference type="STRING" id="996637.SGM_6278"/>
<dbReference type="InterPro" id="IPR042096">
    <property type="entry name" value="Dihydro-acid_dehy_C"/>
</dbReference>
<keyword evidence="5" id="KW-0100">Branched-chain amino acid biosynthesis</keyword>
<sequence length="579" mass="60317">MTHRSLENHMSDPTSLRSNFEPGTTRWAVRRAQWSAMGMTHEEQQRPKIAIVNTSSRLSVCFAHLDDVVDVVAEAVREAGGLPLEIRTTAPSDFVTSAGRKARYLMPTRDLIVNDIEAAVEGAQLDAMILLSSCDKTTPAHLMAAARLDLPAILVIGGYQQGGTFAGCSVDIDTVYESVGALASGKMSVDELGRMADCAIKGPGVCAGLATANTMHVLAEALGMTMPGSAPVRANSEPMLARAAEAGRRIVDLVREGVTARSILTREAVENAIEVALALGGSVNCIRHLSAVAQEADLDMDVVATFEEKGKDAVQLAAIRPNGTHQVWDLERVGGAQAALRALLPRLHGDALTVSARTVAELADQAPAPDGEVLHPPTDPVNPEPGLLILRGSLAPDGAIVKVAGVGSATRRQFSGPARVFAGEDEAITALGESAIRPGDVIVLRGMGPRGGPGTVFAASFVAALNGAGLGGQVAVVTDGELSGLNHGLVVGQVMPEAADGGPLAGVRDGDRISVDLDARLLDTDPPRQGAPVTAGDPQAERGWLGQYAALVGPIQQGAVLRRPRPNEQTGPRTRGDRR</sequence>
<reference evidence="9 10" key="1">
    <citation type="journal article" date="2011" name="J. Bacteriol.">
        <title>Draft genome sequence of the marine bacterium Streptomyces griseoaurantiacus M045, which produces novel manumycin-type antibiotics with a pABA core component.</title>
        <authorList>
            <person name="Li F."/>
            <person name="Jiang P."/>
            <person name="Zheng H."/>
            <person name="Wang S."/>
            <person name="Zhao G."/>
            <person name="Qin S."/>
            <person name="Liu Z."/>
        </authorList>
    </citation>
    <scope>NUCLEOTIDE SEQUENCE [LARGE SCALE GENOMIC DNA]</scope>
    <source>
        <strain evidence="9 10">M045</strain>
    </source>
</reference>
<dbReference type="SUPFAM" id="SSF52016">
    <property type="entry name" value="LeuD/IlvD-like"/>
    <property type="match status" value="1"/>
</dbReference>
<feature type="compositionally biased region" description="Basic and acidic residues" evidence="6">
    <location>
        <begin position="1"/>
        <end position="10"/>
    </location>
</feature>
<keyword evidence="5" id="KW-0028">Amino-acid biosynthesis</keyword>
<dbReference type="InterPro" id="IPR037237">
    <property type="entry name" value="IlvD/EDD_N"/>
</dbReference>
<organism evidence="9 10">
    <name type="scientific">Streptomyces griseoaurantiacus M045</name>
    <dbReference type="NCBI Taxonomy" id="996637"/>
    <lineage>
        <taxon>Bacteria</taxon>
        <taxon>Bacillati</taxon>
        <taxon>Actinomycetota</taxon>
        <taxon>Actinomycetes</taxon>
        <taxon>Kitasatosporales</taxon>
        <taxon>Streptomycetaceae</taxon>
        <taxon>Streptomyces</taxon>
        <taxon>Streptomyces aurantiacus group</taxon>
    </lineage>
</organism>
<evidence type="ECO:0000256" key="6">
    <source>
        <dbReference type="SAM" id="MobiDB-lite"/>
    </source>
</evidence>
<dbReference type="EMBL" id="AEYX01000046">
    <property type="protein sequence ID" value="EGG43138.1"/>
    <property type="molecule type" value="Genomic_DNA"/>
</dbReference>
<dbReference type="InterPro" id="IPR050165">
    <property type="entry name" value="DHAD_IlvD/Edd"/>
</dbReference>
<evidence type="ECO:0000259" key="8">
    <source>
        <dbReference type="Pfam" id="PF24877"/>
    </source>
</evidence>
<dbReference type="InterPro" id="IPR020558">
    <property type="entry name" value="DiOHA_6PGluconate_deHydtase_CS"/>
</dbReference>
<dbReference type="PANTHER" id="PTHR21000:SF5">
    <property type="entry name" value="DIHYDROXY-ACID DEHYDRATASE, MITOCHONDRIAL"/>
    <property type="match status" value="1"/>
</dbReference>
<evidence type="ECO:0000259" key="7">
    <source>
        <dbReference type="Pfam" id="PF00920"/>
    </source>
</evidence>
<dbReference type="SUPFAM" id="SSF143975">
    <property type="entry name" value="IlvD/EDD N-terminal domain-like"/>
    <property type="match status" value="1"/>
</dbReference>
<feature type="region of interest" description="Disordered" evidence="6">
    <location>
        <begin position="556"/>
        <end position="579"/>
    </location>
</feature>
<keyword evidence="2" id="KW-0408">Iron</keyword>
<accession>F3NTH8</accession>
<keyword evidence="2" id="KW-0479">Metal-binding</keyword>
<protein>
    <submittedName>
        <fullName evidence="9">Dihydroxy acid dehydratase</fullName>
    </submittedName>
</protein>